<dbReference type="SUPFAM" id="SSF53254">
    <property type="entry name" value="Phosphoglycerate mutase-like"/>
    <property type="match status" value="1"/>
</dbReference>
<gene>
    <name evidence="1" type="primary">Acey_s0004.g1721</name>
    <name evidence="1" type="ORF">Y032_0004g1721</name>
</gene>
<protein>
    <recommendedName>
        <fullName evidence="3">Histidine acid phosphatase</fullName>
    </recommendedName>
</protein>
<dbReference type="EMBL" id="JARK01001340">
    <property type="protein sequence ID" value="EYC30698.1"/>
    <property type="molecule type" value="Genomic_DNA"/>
</dbReference>
<dbReference type="Gene3D" id="3.40.50.1240">
    <property type="entry name" value="Phosphoglycerate mutase-like"/>
    <property type="match status" value="1"/>
</dbReference>
<organism evidence="1 2">
    <name type="scientific">Ancylostoma ceylanicum</name>
    <dbReference type="NCBI Taxonomy" id="53326"/>
    <lineage>
        <taxon>Eukaryota</taxon>
        <taxon>Metazoa</taxon>
        <taxon>Ecdysozoa</taxon>
        <taxon>Nematoda</taxon>
        <taxon>Chromadorea</taxon>
        <taxon>Rhabditida</taxon>
        <taxon>Rhabditina</taxon>
        <taxon>Rhabditomorpha</taxon>
        <taxon>Strongyloidea</taxon>
        <taxon>Ancylostomatidae</taxon>
        <taxon>Ancylostomatinae</taxon>
        <taxon>Ancylostoma</taxon>
    </lineage>
</organism>
<evidence type="ECO:0008006" key="3">
    <source>
        <dbReference type="Google" id="ProtNLM"/>
    </source>
</evidence>
<name>A0A016VVC2_9BILA</name>
<accession>A0A016VVC2</accession>
<comment type="caution">
    <text evidence="1">The sequence shown here is derived from an EMBL/GenBank/DDBJ whole genome shotgun (WGS) entry which is preliminary data.</text>
</comment>
<evidence type="ECO:0000313" key="2">
    <source>
        <dbReference type="Proteomes" id="UP000024635"/>
    </source>
</evidence>
<reference evidence="2" key="1">
    <citation type="journal article" date="2015" name="Nat. Genet.">
        <title>The genome and transcriptome of the zoonotic hookworm Ancylostoma ceylanicum identify infection-specific gene families.</title>
        <authorList>
            <person name="Schwarz E.M."/>
            <person name="Hu Y."/>
            <person name="Antoshechkin I."/>
            <person name="Miller M.M."/>
            <person name="Sternberg P.W."/>
            <person name="Aroian R.V."/>
        </authorList>
    </citation>
    <scope>NUCLEOTIDE SEQUENCE</scope>
    <source>
        <strain evidence="2">HY135</strain>
    </source>
</reference>
<dbReference type="Proteomes" id="UP000024635">
    <property type="component" value="Unassembled WGS sequence"/>
</dbReference>
<proteinExistence type="predicted"/>
<dbReference type="AlphaFoldDB" id="A0A016VVC2"/>
<keyword evidence="2" id="KW-1185">Reference proteome</keyword>
<sequence length="210" mass="23526">MAPFFVAGDCNNGAYRLLVLATSSCVDRQCWWFVCRRRSLPCFGKGTCLNFGYLSKLLNETSARGKIMFDEGSRYVAQKLQLVEAHGVLYHVMEALVKLRSFPHTNVVQIFSGHDVMLAPLLRVMGVPFTDPPHYAAHLVIEFYEAIDSPSAKDALLLRFIYNGVDITKKVNFCEVVLKNGLCPAQQLENFVQNRIFASLGVASLKEICN</sequence>
<dbReference type="STRING" id="53326.A0A016VVC2"/>
<dbReference type="InterPro" id="IPR029033">
    <property type="entry name" value="His_PPase_superfam"/>
</dbReference>
<evidence type="ECO:0000313" key="1">
    <source>
        <dbReference type="EMBL" id="EYC30698.1"/>
    </source>
</evidence>
<dbReference type="GO" id="GO:0016791">
    <property type="term" value="F:phosphatase activity"/>
    <property type="evidence" value="ECO:0007669"/>
    <property type="project" value="UniProtKB-ARBA"/>
</dbReference>
<dbReference type="OrthoDB" id="10262962at2759"/>